<protein>
    <submittedName>
        <fullName evidence="1">Uncharacterized protein</fullName>
    </submittedName>
</protein>
<comment type="caution">
    <text evidence="1">The sequence shown here is derived from an EMBL/GenBank/DDBJ whole genome shotgun (WGS) entry which is preliminary data.</text>
</comment>
<evidence type="ECO:0000313" key="1">
    <source>
        <dbReference type="EMBL" id="RVW40298.1"/>
    </source>
</evidence>
<gene>
    <name evidence="1" type="ORF">CK203_082789</name>
</gene>
<evidence type="ECO:0000313" key="2">
    <source>
        <dbReference type="Proteomes" id="UP000288805"/>
    </source>
</evidence>
<accession>A0A438DYB3</accession>
<proteinExistence type="predicted"/>
<organism evidence="1 2">
    <name type="scientific">Vitis vinifera</name>
    <name type="common">Grape</name>
    <dbReference type="NCBI Taxonomy" id="29760"/>
    <lineage>
        <taxon>Eukaryota</taxon>
        <taxon>Viridiplantae</taxon>
        <taxon>Streptophyta</taxon>
        <taxon>Embryophyta</taxon>
        <taxon>Tracheophyta</taxon>
        <taxon>Spermatophyta</taxon>
        <taxon>Magnoliopsida</taxon>
        <taxon>eudicotyledons</taxon>
        <taxon>Gunneridae</taxon>
        <taxon>Pentapetalae</taxon>
        <taxon>rosids</taxon>
        <taxon>Vitales</taxon>
        <taxon>Vitaceae</taxon>
        <taxon>Viteae</taxon>
        <taxon>Vitis</taxon>
    </lineage>
</organism>
<sequence length="145" mass="16611">MFTSSLQDFIWRVLSHYSVVLLDLFKMMDLHQLMSPNITISLVICNTFPYPNLIWLIVTNCLFGVRDRSEEFKQADLVKFGELVASQGLDNEKELGHLLHKLVKRWSHFPNESMADLVKFGELVASQGLDNEEELGHPLHKLVGS</sequence>
<name>A0A438DYB3_VITVI</name>
<dbReference type="Proteomes" id="UP000288805">
    <property type="component" value="Unassembled WGS sequence"/>
</dbReference>
<reference evidence="1 2" key="1">
    <citation type="journal article" date="2018" name="PLoS Genet.">
        <title>Population sequencing reveals clonal diversity and ancestral inbreeding in the grapevine cultivar Chardonnay.</title>
        <authorList>
            <person name="Roach M.J."/>
            <person name="Johnson D.L."/>
            <person name="Bohlmann J."/>
            <person name="van Vuuren H.J."/>
            <person name="Jones S.J."/>
            <person name="Pretorius I.S."/>
            <person name="Schmidt S.A."/>
            <person name="Borneman A.R."/>
        </authorList>
    </citation>
    <scope>NUCLEOTIDE SEQUENCE [LARGE SCALE GENOMIC DNA]</scope>
    <source>
        <strain evidence="2">cv. Chardonnay</strain>
        <tissue evidence="1">Leaf</tissue>
    </source>
</reference>
<dbReference type="EMBL" id="QGNW01001462">
    <property type="protein sequence ID" value="RVW40298.1"/>
    <property type="molecule type" value="Genomic_DNA"/>
</dbReference>
<dbReference type="AlphaFoldDB" id="A0A438DYB3"/>